<reference evidence="1" key="1">
    <citation type="submission" date="2021-01" db="EMBL/GenBank/DDBJ databases">
        <authorList>
            <person name="Corre E."/>
            <person name="Pelletier E."/>
            <person name="Niang G."/>
            <person name="Scheremetjew M."/>
            <person name="Finn R."/>
            <person name="Kale V."/>
            <person name="Holt S."/>
            <person name="Cochrane G."/>
            <person name="Meng A."/>
            <person name="Brown T."/>
            <person name="Cohen L."/>
        </authorList>
    </citation>
    <scope>NUCLEOTIDE SEQUENCE</scope>
    <source>
        <strain evidence="1">CCMP1510</strain>
    </source>
</reference>
<evidence type="ECO:0000313" key="1">
    <source>
        <dbReference type="EMBL" id="CAE0372337.1"/>
    </source>
</evidence>
<gene>
    <name evidence="1" type="ORF">ALAG00032_LOCUS13121</name>
</gene>
<accession>A0A7S3K1V7</accession>
<protein>
    <submittedName>
        <fullName evidence="1">Uncharacterized protein</fullName>
    </submittedName>
</protein>
<name>A0A7S3K1V7_9STRA</name>
<dbReference type="AlphaFoldDB" id="A0A7S3K1V7"/>
<organism evidence="1">
    <name type="scientific">Aureoumbra lagunensis</name>
    <dbReference type="NCBI Taxonomy" id="44058"/>
    <lineage>
        <taxon>Eukaryota</taxon>
        <taxon>Sar</taxon>
        <taxon>Stramenopiles</taxon>
        <taxon>Ochrophyta</taxon>
        <taxon>Pelagophyceae</taxon>
        <taxon>Pelagomonadales</taxon>
        <taxon>Aureoumbra</taxon>
    </lineage>
</organism>
<sequence>MSLSWMTYATCAGGGEDGEAKAPKPTLSSSAREVAVELPYVVKLLLSIPQIGTYLMKPPEPESIKDTRVLDPESNPYRMIECEIGKLWIVEYISSPDPGFADLIVGGFASAELRKKIIEGCKNDEERKVAEIDVEKCAQCDALSSSEIKKGAYLKHGLAMANYMIVARCPEDEKVVLYSPVQIDKSILGPWLEKIAPNGIKAIISSSIAHTMFVKSAKLAYPEALVIASDVAAQKLAHISVSTDCCYSDSEGLAAAKRALGSAFELITLPGDPIQELDLIYIPTKTLITSDLFYGGGEHFGCLTEEQWSDPDYFMMRIFVRRYFSPDFAHGLLPVYRWQLFHEELPLLGAKPPGLDAAHKYHQALKDLLAKDIIRVLGAHVAHEIPIELARTHLNKAWLSWTDAQHKTHVLARDLNHSDHSIQSPSENLPAVTP</sequence>
<dbReference type="EMBL" id="HBIJ01020053">
    <property type="protein sequence ID" value="CAE0372337.1"/>
    <property type="molecule type" value="Transcribed_RNA"/>
</dbReference>
<proteinExistence type="predicted"/>